<name>A0ABX1GRC8_9FLAO</name>
<sequence length="256" mass="30662">MKLTLILLLFCFSIHAQDQFYAPFENYDLASGDYQFIGSYSFAVNKIPIVDSLKQFYIDDLEALKWIKENWRFNKYLPAYECGYDYNFYLVKNGEVLDSFSLNIECRELVTKIGSFDFDIGLLSYLIGKTKPIIRTYKKFENRKEGLLYLDSINQDSKYLAHKPKTWIEFEGKFEFKFDDFQNFKNAETLISNLENKIERNYGKKFQLDLSQASPDYFNFYLFTTKEIYKAFDLFEITREWEPLKKIDLITYWRGE</sequence>
<dbReference type="Proteomes" id="UP000718451">
    <property type="component" value="Unassembled WGS sequence"/>
</dbReference>
<feature type="chain" id="PRO_5045067331" evidence="1">
    <location>
        <begin position="17"/>
        <end position="256"/>
    </location>
</feature>
<organism evidence="2 3">
    <name type="scientific">Croceivirga thetidis</name>
    <dbReference type="NCBI Taxonomy" id="2721623"/>
    <lineage>
        <taxon>Bacteria</taxon>
        <taxon>Pseudomonadati</taxon>
        <taxon>Bacteroidota</taxon>
        <taxon>Flavobacteriia</taxon>
        <taxon>Flavobacteriales</taxon>
        <taxon>Flavobacteriaceae</taxon>
        <taxon>Croceivirga</taxon>
    </lineage>
</organism>
<keyword evidence="1" id="KW-0732">Signal</keyword>
<reference evidence="2 3" key="1">
    <citation type="submission" date="2020-04" db="EMBL/GenBank/DDBJ databases">
        <authorList>
            <person name="Yoon J."/>
        </authorList>
    </citation>
    <scope>NUCLEOTIDE SEQUENCE [LARGE SCALE GENOMIC DNA]</scope>
    <source>
        <strain evidence="2 3">DJ-13</strain>
    </source>
</reference>
<feature type="signal peptide" evidence="1">
    <location>
        <begin position="1"/>
        <end position="16"/>
    </location>
</feature>
<dbReference type="RefSeq" id="WP_168552698.1">
    <property type="nucleotide sequence ID" value="NZ_JAAWWL010000002.1"/>
</dbReference>
<dbReference type="EMBL" id="JAAWWL010000002">
    <property type="protein sequence ID" value="NKI32503.1"/>
    <property type="molecule type" value="Genomic_DNA"/>
</dbReference>
<accession>A0ABX1GRC8</accession>
<evidence type="ECO:0000313" key="2">
    <source>
        <dbReference type="EMBL" id="NKI32503.1"/>
    </source>
</evidence>
<protein>
    <submittedName>
        <fullName evidence="2">Uncharacterized protein</fullName>
    </submittedName>
</protein>
<gene>
    <name evidence="2" type="ORF">HCU67_11155</name>
</gene>
<keyword evidence="3" id="KW-1185">Reference proteome</keyword>
<comment type="caution">
    <text evidence="2">The sequence shown here is derived from an EMBL/GenBank/DDBJ whole genome shotgun (WGS) entry which is preliminary data.</text>
</comment>
<evidence type="ECO:0000256" key="1">
    <source>
        <dbReference type="SAM" id="SignalP"/>
    </source>
</evidence>
<evidence type="ECO:0000313" key="3">
    <source>
        <dbReference type="Proteomes" id="UP000718451"/>
    </source>
</evidence>
<proteinExistence type="predicted"/>